<evidence type="ECO:0000256" key="12">
    <source>
        <dbReference type="HAMAP-Rule" id="MF_01225"/>
    </source>
</evidence>
<dbReference type="EMBL" id="CP019454">
    <property type="protein sequence ID" value="AUW95389.1"/>
    <property type="molecule type" value="Genomic_DNA"/>
</dbReference>
<dbReference type="PANTHER" id="PTHR22960">
    <property type="entry name" value="MOLYBDOPTERIN COFACTOR SYNTHESIS PROTEIN A"/>
    <property type="match status" value="1"/>
</dbReference>
<feature type="binding site" evidence="12">
    <location>
        <position position="98"/>
    </location>
    <ligand>
        <name>GTP</name>
        <dbReference type="ChEBI" id="CHEBI:37565"/>
    </ligand>
</feature>
<dbReference type="PANTHER" id="PTHR22960:SF0">
    <property type="entry name" value="MOLYBDENUM COFACTOR BIOSYNTHESIS PROTEIN 1"/>
    <property type="match status" value="1"/>
</dbReference>
<dbReference type="InterPro" id="IPR013785">
    <property type="entry name" value="Aldolase_TIM"/>
</dbReference>
<feature type="binding site" evidence="12">
    <location>
        <position position="195"/>
    </location>
    <ligand>
        <name>S-adenosyl-L-methionine</name>
        <dbReference type="ChEBI" id="CHEBI:59789"/>
    </ligand>
</feature>
<evidence type="ECO:0000256" key="5">
    <source>
        <dbReference type="ARBA" id="ARBA00022741"/>
    </source>
</evidence>
<evidence type="ECO:0000256" key="6">
    <source>
        <dbReference type="ARBA" id="ARBA00023004"/>
    </source>
</evidence>
<feature type="binding site" evidence="12">
    <location>
        <position position="123"/>
    </location>
    <ligand>
        <name>S-adenosyl-L-methionine</name>
        <dbReference type="ChEBI" id="CHEBI:59789"/>
    </ligand>
</feature>
<dbReference type="CDD" id="cd01335">
    <property type="entry name" value="Radical_SAM"/>
    <property type="match status" value="1"/>
</dbReference>
<evidence type="ECO:0000259" key="13">
    <source>
        <dbReference type="PROSITE" id="PS51918"/>
    </source>
</evidence>
<dbReference type="InterPro" id="IPR040064">
    <property type="entry name" value="MoaA-like"/>
</dbReference>
<feature type="binding site" evidence="12">
    <location>
        <position position="20"/>
    </location>
    <ligand>
        <name>[4Fe-4S] cluster</name>
        <dbReference type="ChEBI" id="CHEBI:49883"/>
        <label>1</label>
        <note>4Fe-4S-S-AdoMet</note>
    </ligand>
</feature>
<feature type="binding site" evidence="12">
    <location>
        <position position="67"/>
    </location>
    <ligand>
        <name>GTP</name>
        <dbReference type="ChEBI" id="CHEBI:37565"/>
    </ligand>
</feature>
<keyword evidence="8 12" id="KW-0342">GTP-binding</keyword>
<dbReference type="PROSITE" id="PS51918">
    <property type="entry name" value="RADICAL_SAM"/>
    <property type="match status" value="1"/>
</dbReference>
<evidence type="ECO:0000256" key="4">
    <source>
        <dbReference type="ARBA" id="ARBA00022723"/>
    </source>
</evidence>
<dbReference type="SFLD" id="SFLDG01383">
    <property type="entry name" value="cyclic_pyranopterin_phosphate"/>
    <property type="match status" value="1"/>
</dbReference>
<keyword evidence="10 12" id="KW-0456">Lyase</keyword>
<dbReference type="InterPro" id="IPR000385">
    <property type="entry name" value="MoaA_NifB_PqqE_Fe-S-bd_CS"/>
</dbReference>
<accession>A0ABN5H4D9</accession>
<comment type="similarity">
    <text evidence="12">Belongs to the radical SAM superfamily. MoaA family.</text>
</comment>
<feature type="binding site" evidence="12">
    <location>
        <position position="13"/>
    </location>
    <ligand>
        <name>GTP</name>
        <dbReference type="ChEBI" id="CHEBI:37565"/>
    </ligand>
</feature>
<feature type="binding site" evidence="12">
    <location>
        <position position="26"/>
    </location>
    <ligand>
        <name>S-adenosyl-L-methionine</name>
        <dbReference type="ChEBI" id="CHEBI:59789"/>
    </ligand>
</feature>
<comment type="cofactor">
    <cofactor evidence="12">
        <name>[4Fe-4S] cluster</name>
        <dbReference type="ChEBI" id="CHEBI:49883"/>
    </cofactor>
    <text evidence="12">Binds 2 [4Fe-4S] clusters. Binds 1 [4Fe-4S] cluster coordinated with 3 cysteines and an exchangeable S-adenosyl-L-methionine and 1 [4Fe-4S] cluster coordinated with 3 cysteines and the GTP-derived substrate.</text>
</comment>
<evidence type="ECO:0000256" key="7">
    <source>
        <dbReference type="ARBA" id="ARBA00023014"/>
    </source>
</evidence>
<dbReference type="SFLD" id="SFLDS00029">
    <property type="entry name" value="Radical_SAM"/>
    <property type="match status" value="1"/>
</dbReference>
<keyword evidence="15" id="KW-1185">Reference proteome</keyword>
<evidence type="ECO:0000256" key="8">
    <source>
        <dbReference type="ARBA" id="ARBA00023134"/>
    </source>
</evidence>
<gene>
    <name evidence="12" type="primary">moaA</name>
    <name evidence="14" type="ORF">BXT84_04575</name>
</gene>
<name>A0ABN5H4D9_9FIRM</name>
<comment type="catalytic activity">
    <reaction evidence="11 12">
        <text>GTP + AH2 + S-adenosyl-L-methionine = (8S)-3',8-cyclo-7,8-dihydroguanosine 5'-triphosphate + 5'-deoxyadenosine + L-methionine + A + H(+)</text>
        <dbReference type="Rhea" id="RHEA:49576"/>
        <dbReference type="ChEBI" id="CHEBI:13193"/>
        <dbReference type="ChEBI" id="CHEBI:15378"/>
        <dbReference type="ChEBI" id="CHEBI:17319"/>
        <dbReference type="ChEBI" id="CHEBI:17499"/>
        <dbReference type="ChEBI" id="CHEBI:37565"/>
        <dbReference type="ChEBI" id="CHEBI:57844"/>
        <dbReference type="ChEBI" id="CHEBI:59789"/>
        <dbReference type="ChEBI" id="CHEBI:131766"/>
        <dbReference type="EC" id="4.1.99.22"/>
    </reaction>
</comment>
<keyword evidence="3 12" id="KW-0949">S-adenosyl-L-methionine</keyword>
<dbReference type="CDD" id="cd21117">
    <property type="entry name" value="Twitch_MoaA"/>
    <property type="match status" value="1"/>
</dbReference>
<dbReference type="SFLD" id="SFLDG01386">
    <property type="entry name" value="main_SPASM_domain-containing"/>
    <property type="match status" value="1"/>
</dbReference>
<dbReference type="EC" id="4.1.99.22" evidence="1 12"/>
<dbReference type="InterPro" id="IPR013483">
    <property type="entry name" value="MoaA"/>
</dbReference>
<dbReference type="InterPro" id="IPR006638">
    <property type="entry name" value="Elp3/MiaA/NifB-like_rSAM"/>
</dbReference>
<evidence type="ECO:0000256" key="10">
    <source>
        <dbReference type="ARBA" id="ARBA00023239"/>
    </source>
</evidence>
<evidence type="ECO:0000256" key="1">
    <source>
        <dbReference type="ARBA" id="ARBA00012167"/>
    </source>
</evidence>
<comment type="subunit">
    <text evidence="12">Monomer and homodimer.</text>
</comment>
<sequence>MIDSKQRPLRDLRLSVTDRCNFRCVYCMPKEVYGAKFRFLPKHELLTFDEIERIVSIFASLGVKKIRLTGGEPLLRQNLEHLVAQLAKIPGITDLAMTTNGYFLTRDKAIKLKQAGLNRITVSLDALDDETFGRTNDVGVPVKRVLDAIDAAHAAGLSPIKINMVVKRGMTDSAIIPMARHFRFTGHILRFIEYMDVGNTNGWRLTDVVTAEEILHQLSTHWDLEPIAPHHPGEVARRFRFLDGGGEFGIISSVSQPFCHTCGRIRLSPEGRLYTCLFGHDGYDVRALLRDPKLTDQIVAEALTGLWNRRHDQYSVDRTTATPSHSKVEMSHIGG</sequence>
<dbReference type="Pfam" id="PF06463">
    <property type="entry name" value="Mob_synth_C"/>
    <property type="match status" value="1"/>
</dbReference>
<feature type="binding site" evidence="12">
    <location>
        <begin position="264"/>
        <end position="266"/>
    </location>
    <ligand>
        <name>GTP</name>
        <dbReference type="ChEBI" id="CHEBI:37565"/>
    </ligand>
</feature>
<evidence type="ECO:0000256" key="2">
    <source>
        <dbReference type="ARBA" id="ARBA00022485"/>
    </source>
</evidence>
<evidence type="ECO:0000313" key="15">
    <source>
        <dbReference type="Proteomes" id="UP000325292"/>
    </source>
</evidence>
<keyword evidence="2 12" id="KW-0004">4Fe-4S</keyword>
<dbReference type="Gene3D" id="3.20.20.70">
    <property type="entry name" value="Aldolase class I"/>
    <property type="match status" value="1"/>
</dbReference>
<reference evidence="14 15" key="1">
    <citation type="journal article" date="2019" name="Sci. Rep.">
        <title>Sulfobacillus thermotolerans: new insights into resistance and metabolic capacities of acidophilic chemolithotrophs.</title>
        <authorList>
            <person name="Panyushkina A.E."/>
            <person name="Babenko V.V."/>
            <person name="Nikitina A.S."/>
            <person name="Selezneva O.V."/>
            <person name="Tsaplina I.A."/>
            <person name="Letarova M.A."/>
            <person name="Kostryukova E.S."/>
            <person name="Letarov A.V."/>
        </authorList>
    </citation>
    <scope>NUCLEOTIDE SEQUENCE [LARGE SCALE GENOMIC DNA]</scope>
    <source>
        <strain evidence="14 15">Kr1</strain>
    </source>
</reference>
<dbReference type="InterPro" id="IPR007197">
    <property type="entry name" value="rSAM"/>
</dbReference>
<keyword evidence="6 12" id="KW-0408">Iron</keyword>
<keyword evidence="9 12" id="KW-0501">Molybdenum cofactor biosynthesis</keyword>
<keyword evidence="7 12" id="KW-0411">Iron-sulfur</keyword>
<feature type="binding site" evidence="12">
    <location>
        <position position="276"/>
    </location>
    <ligand>
        <name>[4Fe-4S] cluster</name>
        <dbReference type="ChEBI" id="CHEBI:49883"/>
        <label>2</label>
        <note>4Fe-4S-substrate</note>
    </ligand>
</feature>
<evidence type="ECO:0000313" key="14">
    <source>
        <dbReference type="EMBL" id="AUW95389.1"/>
    </source>
</evidence>
<comment type="pathway">
    <text evidence="12">Cofactor biosynthesis; molybdopterin biosynthesis.</text>
</comment>
<dbReference type="NCBIfam" id="TIGR02666">
    <property type="entry name" value="moaA"/>
    <property type="match status" value="1"/>
</dbReference>
<feature type="binding site" evidence="12">
    <location>
        <position position="161"/>
    </location>
    <ligand>
        <name>GTP</name>
        <dbReference type="ChEBI" id="CHEBI:37565"/>
    </ligand>
</feature>
<feature type="binding site" evidence="12">
    <location>
        <position position="262"/>
    </location>
    <ligand>
        <name>[4Fe-4S] cluster</name>
        <dbReference type="ChEBI" id="CHEBI:49883"/>
        <label>2</label>
        <note>4Fe-4S-substrate</note>
    </ligand>
</feature>
<feature type="domain" description="Radical SAM core" evidence="13">
    <location>
        <begin position="4"/>
        <end position="225"/>
    </location>
</feature>
<comment type="function">
    <text evidence="12">Catalyzes the cyclization of GTP to (8S)-3',8-cyclo-7,8-dihydroguanosine 5'-triphosphate.</text>
</comment>
<dbReference type="InterPro" id="IPR058240">
    <property type="entry name" value="rSAM_sf"/>
</dbReference>
<dbReference type="InterPro" id="IPR050105">
    <property type="entry name" value="MoCo_biosynth_MoaA/MoaC"/>
</dbReference>
<dbReference type="HAMAP" id="MF_01225_B">
    <property type="entry name" value="MoaA_B"/>
    <property type="match status" value="1"/>
</dbReference>
<proteinExistence type="inferred from homology"/>
<dbReference type="SFLD" id="SFLDG01067">
    <property type="entry name" value="SPASM/twitch_domain_containing"/>
    <property type="match status" value="1"/>
</dbReference>
<dbReference type="SMART" id="SM00729">
    <property type="entry name" value="Elp3"/>
    <property type="match status" value="1"/>
</dbReference>
<dbReference type="Pfam" id="PF04055">
    <property type="entry name" value="Radical_SAM"/>
    <property type="match status" value="1"/>
</dbReference>
<keyword evidence="5 12" id="KW-0547">Nucleotide-binding</keyword>
<protein>
    <recommendedName>
        <fullName evidence="1 12">GTP 3',8-cyclase</fullName>
        <ecNumber evidence="1 12">4.1.99.22</ecNumber>
    </recommendedName>
    <alternativeName>
        <fullName evidence="12">Molybdenum cofactor biosynthesis protein A</fullName>
    </alternativeName>
</protein>
<dbReference type="Proteomes" id="UP000325292">
    <property type="component" value="Chromosome"/>
</dbReference>
<dbReference type="SUPFAM" id="SSF102114">
    <property type="entry name" value="Radical SAM enzymes"/>
    <property type="match status" value="1"/>
</dbReference>
<evidence type="ECO:0000256" key="11">
    <source>
        <dbReference type="ARBA" id="ARBA00048697"/>
    </source>
</evidence>
<feature type="binding site" evidence="12">
    <location>
        <position position="27"/>
    </location>
    <ligand>
        <name>[4Fe-4S] cluster</name>
        <dbReference type="ChEBI" id="CHEBI:49883"/>
        <label>1</label>
        <note>4Fe-4S-S-AdoMet</note>
    </ligand>
</feature>
<keyword evidence="4 12" id="KW-0479">Metal-binding</keyword>
<dbReference type="PROSITE" id="PS01305">
    <property type="entry name" value="MOAA_NIFB_PQQE"/>
    <property type="match status" value="1"/>
</dbReference>
<feature type="binding site" evidence="12">
    <location>
        <position position="71"/>
    </location>
    <ligand>
        <name>S-adenosyl-L-methionine</name>
        <dbReference type="ChEBI" id="CHEBI:59789"/>
    </ligand>
</feature>
<evidence type="ECO:0000256" key="3">
    <source>
        <dbReference type="ARBA" id="ARBA00022691"/>
    </source>
</evidence>
<feature type="binding site" evidence="12">
    <location>
        <position position="259"/>
    </location>
    <ligand>
        <name>[4Fe-4S] cluster</name>
        <dbReference type="ChEBI" id="CHEBI:49883"/>
        <label>2</label>
        <note>4Fe-4S-substrate</note>
    </ligand>
</feature>
<feature type="binding site" evidence="12">
    <location>
        <position position="24"/>
    </location>
    <ligand>
        <name>[4Fe-4S] cluster</name>
        <dbReference type="ChEBI" id="CHEBI:49883"/>
        <label>1</label>
        <note>4Fe-4S-S-AdoMet</note>
    </ligand>
</feature>
<organism evidence="14 15">
    <name type="scientific">Sulfobacillus thermotolerans</name>
    <dbReference type="NCBI Taxonomy" id="338644"/>
    <lineage>
        <taxon>Bacteria</taxon>
        <taxon>Bacillati</taxon>
        <taxon>Bacillota</taxon>
        <taxon>Clostridia</taxon>
        <taxon>Eubacteriales</taxon>
        <taxon>Clostridiales Family XVII. Incertae Sedis</taxon>
        <taxon>Sulfobacillus</taxon>
    </lineage>
</organism>
<evidence type="ECO:0000256" key="9">
    <source>
        <dbReference type="ARBA" id="ARBA00023150"/>
    </source>
</evidence>
<dbReference type="InterPro" id="IPR010505">
    <property type="entry name" value="MoaA_twitch"/>
</dbReference>